<dbReference type="GO" id="GO:0004386">
    <property type="term" value="F:helicase activity"/>
    <property type="evidence" value="ECO:0007669"/>
    <property type="project" value="UniProtKB-KW"/>
</dbReference>
<dbReference type="PANTHER" id="PTHR10887:SF522">
    <property type="entry name" value="P-LOOP CONTAINING NUCLEOSIDE TRIPHOSPHATE HYDROLASES SUPERFAMILY PROTEIN"/>
    <property type="match status" value="1"/>
</dbReference>
<dbReference type="InterPro" id="IPR047187">
    <property type="entry name" value="SF1_C_Upf1"/>
</dbReference>
<feature type="domain" description="DNA2/NAM7 helicase-like C-terminal" evidence="6">
    <location>
        <begin position="588"/>
        <end position="754"/>
    </location>
</feature>
<dbReference type="PANTHER" id="PTHR10887">
    <property type="entry name" value="DNA2/NAM7 HELICASE FAMILY"/>
    <property type="match status" value="1"/>
</dbReference>
<protein>
    <recommendedName>
        <fullName evidence="10">Helicase ATP-binding domain-containing protein</fullName>
    </recommendedName>
</protein>
<accession>A0A444YC62</accession>
<dbReference type="Gene3D" id="3.40.50.300">
    <property type="entry name" value="P-loop containing nucleotide triphosphate hydrolases"/>
    <property type="match status" value="2"/>
</dbReference>
<gene>
    <name evidence="8" type="ORF">Ahy_B07g087438</name>
</gene>
<dbReference type="GO" id="GO:0005694">
    <property type="term" value="C:chromosome"/>
    <property type="evidence" value="ECO:0007669"/>
    <property type="project" value="UniProtKB-ARBA"/>
</dbReference>
<dbReference type="FunFam" id="3.40.50.300:FF:000326">
    <property type="entry name" value="P-loop containing nucleoside triphosphate hydrolase"/>
    <property type="match status" value="1"/>
</dbReference>
<keyword evidence="1" id="KW-0547">Nucleotide-binding</keyword>
<evidence type="ECO:0000259" key="7">
    <source>
        <dbReference type="Pfam" id="PF20073"/>
    </source>
</evidence>
<sequence length="833" mass="95734">MLDIMFSWTLHDVLNHKLYKDKVQKIPLSLSSTKEYLNSFIFPLIEETHSDLCSGIEGVSQAPFCEVMTIQRSRDFKPPKALFYKMRVKKVTEEVQNVEKYEPEFGDIVAFTDVRPKGIYDLNRPKMQYHIAYICGSEDEFTDEIDVLSSKCLDMDSEFSGNINETQKLCVVYLLNMTTNIRIWRALNVDEKINIIEKVLQHEPNSNIEEVCQIFCCSGENMTQSPAQSSAQSIIRAQNLNESQRDSVLSCVAMSKCHYSHNVKLIWGPPGTGKTKTVACLLYSLLRSKIRTLTCAPTNNAVLTVASRLHSLFKQSQKFDTYGLGNILLFGNKNRMKVDNFPGLEDVFLDYRVEELLKCFMPLTGWKHHLELMIKLLKNPNQQYRCELNDKEDLMSLEEFAKKSDSNVKRAYSSYKRKVKSSNLLTFEQFVEKKFDGIVESYNLYVEDKKMSTSGMTMEQFVKQWFSYIGGRLKLFMKALYTHLPTAMISFKVVKKMFIALDLLKSLETSLRNTKFKRDFHQCKDGKSLQSILIFRTASSSSKLHTQEGEKFRFVVIDEAAQLRECESAIPLQLPGLQHAVLIGDERQLPALVKSKYRMHPSISKFPSEEFYDKQLADASIVKLTSYNKQFLKGKMYGSYSFINISRDKEQSNHDHSLKNIAEAAAVSQIIQSLRKECFHEIQKTIKQYISDSDPNFSVSVRSVDGFQGGEEDIIIISSVRSNGVGNIGFLSNRQRTNVAFTRARYCLWILGNASTLINRNSVWRELVLDAKERKCFHNAYEDEKLARAIENSLWDLELDSLEAPFKKLSLWNNSNTASTSFRYVESYNLQTL</sequence>
<dbReference type="CDD" id="cd18808">
    <property type="entry name" value="SF1_C_Upf1"/>
    <property type="match status" value="1"/>
</dbReference>
<dbReference type="InterPro" id="IPR045529">
    <property type="entry name" value="DUF6469"/>
</dbReference>
<keyword evidence="9" id="KW-1185">Reference proteome</keyword>
<comment type="caution">
    <text evidence="8">The sequence shown here is derived from an EMBL/GenBank/DDBJ whole genome shotgun (WGS) entry which is preliminary data.</text>
</comment>
<proteinExistence type="predicted"/>
<reference evidence="8 9" key="1">
    <citation type="submission" date="2019-01" db="EMBL/GenBank/DDBJ databases">
        <title>Sequencing of cultivated peanut Arachis hypogaea provides insights into genome evolution and oil improvement.</title>
        <authorList>
            <person name="Chen X."/>
        </authorList>
    </citation>
    <scope>NUCLEOTIDE SEQUENCE [LARGE SCALE GENOMIC DNA]</scope>
    <source>
        <strain evidence="9">cv. Fuhuasheng</strain>
        <tissue evidence="8">Leaves</tissue>
    </source>
</reference>
<evidence type="ECO:0000259" key="6">
    <source>
        <dbReference type="Pfam" id="PF13087"/>
    </source>
</evidence>
<evidence type="ECO:0008006" key="10">
    <source>
        <dbReference type="Google" id="ProtNLM"/>
    </source>
</evidence>
<organism evidence="8 9">
    <name type="scientific">Arachis hypogaea</name>
    <name type="common">Peanut</name>
    <dbReference type="NCBI Taxonomy" id="3818"/>
    <lineage>
        <taxon>Eukaryota</taxon>
        <taxon>Viridiplantae</taxon>
        <taxon>Streptophyta</taxon>
        <taxon>Embryophyta</taxon>
        <taxon>Tracheophyta</taxon>
        <taxon>Spermatophyta</taxon>
        <taxon>Magnoliopsida</taxon>
        <taxon>eudicotyledons</taxon>
        <taxon>Gunneridae</taxon>
        <taxon>Pentapetalae</taxon>
        <taxon>rosids</taxon>
        <taxon>fabids</taxon>
        <taxon>Fabales</taxon>
        <taxon>Fabaceae</taxon>
        <taxon>Papilionoideae</taxon>
        <taxon>50 kb inversion clade</taxon>
        <taxon>dalbergioids sensu lato</taxon>
        <taxon>Dalbergieae</taxon>
        <taxon>Pterocarpus clade</taxon>
        <taxon>Arachis</taxon>
    </lineage>
</organism>
<dbReference type="InterPro" id="IPR041677">
    <property type="entry name" value="DNA2/NAM7_AAA_11"/>
</dbReference>
<dbReference type="GO" id="GO:0005524">
    <property type="term" value="F:ATP binding"/>
    <property type="evidence" value="ECO:0007669"/>
    <property type="project" value="UniProtKB-KW"/>
</dbReference>
<dbReference type="InterPro" id="IPR027417">
    <property type="entry name" value="P-loop_NTPase"/>
</dbReference>
<dbReference type="EMBL" id="SDMP01000017">
    <property type="protein sequence ID" value="RYQ99504.1"/>
    <property type="molecule type" value="Genomic_DNA"/>
</dbReference>
<dbReference type="AlphaFoldDB" id="A0A444YC62"/>
<name>A0A444YC62_ARAHY</name>
<evidence type="ECO:0000313" key="8">
    <source>
        <dbReference type="EMBL" id="RYQ99504.1"/>
    </source>
</evidence>
<dbReference type="Pfam" id="PF20073">
    <property type="entry name" value="DUF6469"/>
    <property type="match status" value="1"/>
</dbReference>
<dbReference type="STRING" id="3818.A0A444YC62"/>
<dbReference type="Proteomes" id="UP000289738">
    <property type="component" value="Chromosome B07"/>
</dbReference>
<evidence type="ECO:0000313" key="9">
    <source>
        <dbReference type="Proteomes" id="UP000289738"/>
    </source>
</evidence>
<evidence type="ECO:0000256" key="4">
    <source>
        <dbReference type="ARBA" id="ARBA00022840"/>
    </source>
</evidence>
<dbReference type="InterPro" id="IPR045055">
    <property type="entry name" value="DNA2/NAM7-like"/>
</dbReference>
<feature type="domain" description="DNA2/NAM7 helicase helicase" evidence="5">
    <location>
        <begin position="239"/>
        <end position="421"/>
    </location>
</feature>
<keyword evidence="3" id="KW-0347">Helicase</keyword>
<keyword evidence="4" id="KW-0067">ATP-binding</keyword>
<dbReference type="Pfam" id="PF13086">
    <property type="entry name" value="AAA_11"/>
    <property type="match status" value="1"/>
</dbReference>
<dbReference type="InterPro" id="IPR041679">
    <property type="entry name" value="DNA2/NAM7-like_C"/>
</dbReference>
<feature type="domain" description="DUF6469" evidence="7">
    <location>
        <begin position="63"/>
        <end position="190"/>
    </location>
</feature>
<evidence type="ECO:0000256" key="2">
    <source>
        <dbReference type="ARBA" id="ARBA00022801"/>
    </source>
</evidence>
<dbReference type="SUPFAM" id="SSF52540">
    <property type="entry name" value="P-loop containing nucleoside triphosphate hydrolases"/>
    <property type="match status" value="1"/>
</dbReference>
<keyword evidence="2" id="KW-0378">Hydrolase</keyword>
<evidence type="ECO:0000256" key="1">
    <source>
        <dbReference type="ARBA" id="ARBA00022741"/>
    </source>
</evidence>
<evidence type="ECO:0000256" key="3">
    <source>
        <dbReference type="ARBA" id="ARBA00022806"/>
    </source>
</evidence>
<dbReference type="Pfam" id="PF13087">
    <property type="entry name" value="AAA_12"/>
    <property type="match status" value="1"/>
</dbReference>
<evidence type="ECO:0000259" key="5">
    <source>
        <dbReference type="Pfam" id="PF13086"/>
    </source>
</evidence>
<dbReference type="GO" id="GO:0016787">
    <property type="term" value="F:hydrolase activity"/>
    <property type="evidence" value="ECO:0007669"/>
    <property type="project" value="UniProtKB-KW"/>
</dbReference>